<gene>
    <name evidence="1" type="ORF">R5R35_009166</name>
</gene>
<proteinExistence type="predicted"/>
<evidence type="ECO:0000313" key="1">
    <source>
        <dbReference type="EMBL" id="KAK7793214.1"/>
    </source>
</evidence>
<dbReference type="AlphaFoldDB" id="A0AAN9VDT1"/>
<keyword evidence="2" id="KW-1185">Reference proteome</keyword>
<sequence>MGNKILDIDCQKISFTSNIVYNEIRFACDSWKFHSPQPSDSGDKLHIICAKFLVLQKCKTSKINMGILY</sequence>
<reference evidence="1 2" key="1">
    <citation type="submission" date="2024-03" db="EMBL/GenBank/DDBJ databases">
        <title>The genome assembly and annotation of the cricket Gryllus longicercus Weissman &amp; Gray.</title>
        <authorList>
            <person name="Szrajer S."/>
            <person name="Gray D."/>
            <person name="Ylla G."/>
        </authorList>
    </citation>
    <scope>NUCLEOTIDE SEQUENCE [LARGE SCALE GENOMIC DNA]</scope>
    <source>
        <strain evidence="1">DAG 2021-001</strain>
        <tissue evidence="1">Whole body minus gut</tissue>
    </source>
</reference>
<dbReference type="Proteomes" id="UP001378592">
    <property type="component" value="Unassembled WGS sequence"/>
</dbReference>
<dbReference type="EMBL" id="JAZDUA010000397">
    <property type="protein sequence ID" value="KAK7793214.1"/>
    <property type="molecule type" value="Genomic_DNA"/>
</dbReference>
<evidence type="ECO:0000313" key="2">
    <source>
        <dbReference type="Proteomes" id="UP001378592"/>
    </source>
</evidence>
<comment type="caution">
    <text evidence="1">The sequence shown here is derived from an EMBL/GenBank/DDBJ whole genome shotgun (WGS) entry which is preliminary data.</text>
</comment>
<name>A0AAN9VDT1_9ORTH</name>
<accession>A0AAN9VDT1</accession>
<protein>
    <submittedName>
        <fullName evidence="1">Uncharacterized protein</fullName>
    </submittedName>
</protein>
<organism evidence="1 2">
    <name type="scientific">Gryllus longicercus</name>
    <dbReference type="NCBI Taxonomy" id="2509291"/>
    <lineage>
        <taxon>Eukaryota</taxon>
        <taxon>Metazoa</taxon>
        <taxon>Ecdysozoa</taxon>
        <taxon>Arthropoda</taxon>
        <taxon>Hexapoda</taxon>
        <taxon>Insecta</taxon>
        <taxon>Pterygota</taxon>
        <taxon>Neoptera</taxon>
        <taxon>Polyneoptera</taxon>
        <taxon>Orthoptera</taxon>
        <taxon>Ensifera</taxon>
        <taxon>Gryllidea</taxon>
        <taxon>Grylloidea</taxon>
        <taxon>Gryllidae</taxon>
        <taxon>Gryllinae</taxon>
        <taxon>Gryllus</taxon>
    </lineage>
</organism>